<dbReference type="RefSeq" id="WP_097174063.1">
    <property type="nucleotide sequence ID" value="NZ_OBML01000002.1"/>
</dbReference>
<dbReference type="STRING" id="538381.GCA_001696535_03220"/>
<name>A0A285RRJ5_9HYPH</name>
<dbReference type="SUPFAM" id="SSF52833">
    <property type="entry name" value="Thioredoxin-like"/>
    <property type="match status" value="1"/>
</dbReference>
<dbReference type="SUPFAM" id="SSF47616">
    <property type="entry name" value="GST C-terminal domain-like"/>
    <property type="match status" value="1"/>
</dbReference>
<dbReference type="Gene3D" id="3.40.30.10">
    <property type="entry name" value="Glutaredoxin"/>
    <property type="match status" value="1"/>
</dbReference>
<dbReference type="Pfam" id="PF13409">
    <property type="entry name" value="GST_N_2"/>
    <property type="match status" value="1"/>
</dbReference>
<dbReference type="AlphaFoldDB" id="A0A285RRJ5"/>
<evidence type="ECO:0000313" key="3">
    <source>
        <dbReference type="EMBL" id="SOB96740.1"/>
    </source>
</evidence>
<dbReference type="Proteomes" id="UP000219331">
    <property type="component" value="Unassembled WGS sequence"/>
</dbReference>
<dbReference type="InterPro" id="IPR036249">
    <property type="entry name" value="Thioredoxin-like_sf"/>
</dbReference>
<dbReference type="OrthoDB" id="7583243at2"/>
<keyword evidence="4" id="KW-1185">Reference proteome</keyword>
<dbReference type="SFLD" id="SFLDS00019">
    <property type="entry name" value="Glutathione_Transferase_(cytos"/>
    <property type="match status" value="1"/>
</dbReference>
<dbReference type="InterPro" id="IPR040079">
    <property type="entry name" value="Glutathione_S-Trfase"/>
</dbReference>
<dbReference type="PANTHER" id="PTHR44051">
    <property type="entry name" value="GLUTATHIONE S-TRANSFERASE-RELATED"/>
    <property type="match status" value="1"/>
</dbReference>
<proteinExistence type="predicted"/>
<dbReference type="InterPro" id="IPR036282">
    <property type="entry name" value="Glutathione-S-Trfase_C_sf"/>
</dbReference>
<dbReference type="PROSITE" id="PS50405">
    <property type="entry name" value="GST_CTER"/>
    <property type="match status" value="1"/>
</dbReference>
<accession>A0A285RRJ5</accession>
<keyword evidence="3" id="KW-0808">Transferase</keyword>
<dbReference type="InterPro" id="IPR010987">
    <property type="entry name" value="Glutathione-S-Trfase_C-like"/>
</dbReference>
<dbReference type="Pfam" id="PF00043">
    <property type="entry name" value="GST_C"/>
    <property type="match status" value="1"/>
</dbReference>
<dbReference type="PROSITE" id="PS50404">
    <property type="entry name" value="GST_NTER"/>
    <property type="match status" value="1"/>
</dbReference>
<dbReference type="SFLD" id="SFLDG00358">
    <property type="entry name" value="Main_(cytGST)"/>
    <property type="match status" value="1"/>
</dbReference>
<dbReference type="InterPro" id="IPR004045">
    <property type="entry name" value="Glutathione_S-Trfase_N"/>
</dbReference>
<dbReference type="Gene3D" id="1.20.1050.10">
    <property type="match status" value="1"/>
</dbReference>
<evidence type="ECO:0000259" key="2">
    <source>
        <dbReference type="PROSITE" id="PS50405"/>
    </source>
</evidence>
<reference evidence="3 4" key="1">
    <citation type="submission" date="2017-08" db="EMBL/GenBank/DDBJ databases">
        <authorList>
            <person name="de Groot N.N."/>
        </authorList>
    </citation>
    <scope>NUCLEOTIDE SEQUENCE [LARGE SCALE GENOMIC DNA]</scope>
    <source>
        <strain evidence="3 4">USBA 352</strain>
    </source>
</reference>
<gene>
    <name evidence="3" type="ORF">SAMN05421512_102300</name>
</gene>
<organism evidence="3 4">
    <name type="scientific">Stappia indica</name>
    <dbReference type="NCBI Taxonomy" id="538381"/>
    <lineage>
        <taxon>Bacteria</taxon>
        <taxon>Pseudomonadati</taxon>
        <taxon>Pseudomonadota</taxon>
        <taxon>Alphaproteobacteria</taxon>
        <taxon>Hyphomicrobiales</taxon>
        <taxon>Stappiaceae</taxon>
        <taxon>Stappia</taxon>
    </lineage>
</organism>
<evidence type="ECO:0000259" key="1">
    <source>
        <dbReference type="PROSITE" id="PS50404"/>
    </source>
</evidence>
<evidence type="ECO:0000313" key="4">
    <source>
        <dbReference type="Proteomes" id="UP000219331"/>
    </source>
</evidence>
<dbReference type="PANTHER" id="PTHR44051:SF8">
    <property type="entry name" value="GLUTATHIONE S-TRANSFERASE GSTA"/>
    <property type="match status" value="1"/>
</dbReference>
<protein>
    <submittedName>
        <fullName evidence="3">Glutathione S-transferase</fullName>
    </submittedName>
</protein>
<dbReference type="CDD" id="cd03188">
    <property type="entry name" value="GST_C_Beta"/>
    <property type="match status" value="1"/>
</dbReference>
<dbReference type="SFLD" id="SFLDG01150">
    <property type="entry name" value="Main.1:_Beta-like"/>
    <property type="match status" value="1"/>
</dbReference>
<dbReference type="InterPro" id="IPR004046">
    <property type="entry name" value="GST_C"/>
</dbReference>
<dbReference type="EMBL" id="OBML01000002">
    <property type="protein sequence ID" value="SOB96740.1"/>
    <property type="molecule type" value="Genomic_DNA"/>
</dbReference>
<dbReference type="CDD" id="cd03057">
    <property type="entry name" value="GST_N_Beta"/>
    <property type="match status" value="1"/>
</dbReference>
<feature type="domain" description="GST N-terminal" evidence="1">
    <location>
        <begin position="1"/>
        <end position="81"/>
    </location>
</feature>
<dbReference type="NCBIfam" id="NF007831">
    <property type="entry name" value="PRK10542.1"/>
    <property type="match status" value="1"/>
</dbReference>
<dbReference type="GO" id="GO:0016740">
    <property type="term" value="F:transferase activity"/>
    <property type="evidence" value="ECO:0007669"/>
    <property type="project" value="UniProtKB-KW"/>
</dbReference>
<feature type="domain" description="GST C-terminal" evidence="2">
    <location>
        <begin position="87"/>
        <end position="204"/>
    </location>
</feature>
<sequence>MKLYYKPGACSLATHIVLNELGLSFDVESVDTAAKKTAGGRDFLEINPDGYVPALELDNGNVLTEGAAILQYLADQHPASELAPAPGSWERTQLHQHLNFISAELHKSFGPLFQGAEGAAREAAVEKALKRIAHFEPIFADGRSYLMGETFSVADAYLFTVLNWTGFVGISLDEFPNVKAFHACAGARAATRHALEREGLLKAA</sequence>